<dbReference type="InterPro" id="IPR002734">
    <property type="entry name" value="RibDG_C"/>
</dbReference>
<dbReference type="InterPro" id="IPR024072">
    <property type="entry name" value="DHFR-like_dom_sf"/>
</dbReference>
<sequence length="187" mass="20319">MRKIVAVELLSLDGVMESPNEWAFSYSDDEMERENTAGMAASDALLLGRKTYEEFASFWPGQPPGTQMVDYINSVPKFVVSGTLEGPLGWNNSALIPGDGFAEGVAELKREPGKNITVVGSCDLVRSLLRAGLLDELRLTVHPLVLGAGRRLFEGWGDTRGLTLVDSKTFGTGVVSLAYQPERREIG</sequence>
<dbReference type="PANTHER" id="PTHR38011:SF11">
    <property type="entry name" value="2,5-DIAMINO-6-RIBOSYLAMINO-4(3H)-PYRIMIDINONE 5'-PHOSPHATE REDUCTASE"/>
    <property type="match status" value="1"/>
</dbReference>
<name>A0A6G8PWT1_9ACTN</name>
<feature type="domain" description="Bacterial bifunctional deaminase-reductase C-terminal" evidence="1">
    <location>
        <begin position="3"/>
        <end position="175"/>
    </location>
</feature>
<proteinExistence type="predicted"/>
<dbReference type="InterPro" id="IPR050765">
    <property type="entry name" value="Riboflavin_Biosynth_HTPR"/>
</dbReference>
<accession>A0A6G8PWT1</accession>
<evidence type="ECO:0000259" key="1">
    <source>
        <dbReference type="Pfam" id="PF01872"/>
    </source>
</evidence>
<dbReference type="GO" id="GO:0009231">
    <property type="term" value="P:riboflavin biosynthetic process"/>
    <property type="evidence" value="ECO:0007669"/>
    <property type="project" value="InterPro"/>
</dbReference>
<protein>
    <submittedName>
        <fullName evidence="2">Dihydrofolate reductase</fullName>
    </submittedName>
</protein>
<evidence type="ECO:0000313" key="2">
    <source>
        <dbReference type="EMBL" id="QIN78662.1"/>
    </source>
</evidence>
<dbReference type="Pfam" id="PF01872">
    <property type="entry name" value="RibD_C"/>
    <property type="match status" value="1"/>
</dbReference>
<organism evidence="2 3">
    <name type="scientific">Rubrobacter marinus</name>
    <dbReference type="NCBI Taxonomy" id="2653852"/>
    <lineage>
        <taxon>Bacteria</taxon>
        <taxon>Bacillati</taxon>
        <taxon>Actinomycetota</taxon>
        <taxon>Rubrobacteria</taxon>
        <taxon>Rubrobacterales</taxon>
        <taxon>Rubrobacteraceae</taxon>
        <taxon>Rubrobacter</taxon>
    </lineage>
</organism>
<dbReference type="Gene3D" id="3.40.430.10">
    <property type="entry name" value="Dihydrofolate Reductase, subunit A"/>
    <property type="match status" value="1"/>
</dbReference>
<gene>
    <name evidence="2" type="ORF">GBA65_09175</name>
</gene>
<reference evidence="2 3" key="1">
    <citation type="submission" date="2019-10" db="EMBL/GenBank/DDBJ databases">
        <title>Rubrobacter sp nov SCSIO 52915 isolated from a deep-sea sediment in the South China Sea.</title>
        <authorList>
            <person name="Chen R.W."/>
        </authorList>
    </citation>
    <scope>NUCLEOTIDE SEQUENCE [LARGE SCALE GENOMIC DNA]</scope>
    <source>
        <strain evidence="2 3">SCSIO 52915</strain>
    </source>
</reference>
<dbReference type="EMBL" id="CP045121">
    <property type="protein sequence ID" value="QIN78662.1"/>
    <property type="molecule type" value="Genomic_DNA"/>
</dbReference>
<dbReference type="RefSeq" id="WP_166396337.1">
    <property type="nucleotide sequence ID" value="NZ_CP045121.1"/>
</dbReference>
<dbReference type="Proteomes" id="UP000502706">
    <property type="component" value="Chromosome"/>
</dbReference>
<dbReference type="GO" id="GO:0008703">
    <property type="term" value="F:5-amino-6-(5-phosphoribosylamino)uracil reductase activity"/>
    <property type="evidence" value="ECO:0007669"/>
    <property type="project" value="InterPro"/>
</dbReference>
<keyword evidence="3" id="KW-1185">Reference proteome</keyword>
<dbReference type="SUPFAM" id="SSF53597">
    <property type="entry name" value="Dihydrofolate reductase-like"/>
    <property type="match status" value="1"/>
</dbReference>
<dbReference type="KEGG" id="rmar:GBA65_09175"/>
<evidence type="ECO:0000313" key="3">
    <source>
        <dbReference type="Proteomes" id="UP000502706"/>
    </source>
</evidence>
<dbReference type="PANTHER" id="PTHR38011">
    <property type="entry name" value="DIHYDROFOLATE REDUCTASE FAMILY PROTEIN (AFU_ORTHOLOGUE AFUA_8G06820)"/>
    <property type="match status" value="1"/>
</dbReference>
<dbReference type="AlphaFoldDB" id="A0A6G8PWT1"/>